<sequence length="379" mass="41866">MKHKNQSTSADKASSKGTARKSNLNTKSAKQTQKVNKPSQSSKVKVAKPISKTLHPRNKHNQGYDFEELILECPKLSHFVKPNPYGNLSIDFSDPQAVKTLNAAILKTDYQIEHWDIPQGFLCPPVPGRVDYLHYIADLLSDKGKVPKGQEVIALDIGTGANGIYPLLGIQSYGWQFVASDIDPISIANVASIADKNQAIKRKLSLRQQHNPNHIFSGIIAENERFDITLCNPPFHRSLEEASQGSAKKNANLAANRAKKGTAKSAASGTLTTKKPDNAASGLNFGGQKAELWCEGGEQQFLANMITESQQFASQCLWFSSLVSKSENLKPCYALLEKLSADSVKTIEMQQGNKITRVLVWSFLTKAQRLQWAKFRNMQ</sequence>
<feature type="compositionally biased region" description="Low complexity" evidence="7">
    <location>
        <begin position="247"/>
        <end position="256"/>
    </location>
</feature>
<dbReference type="SUPFAM" id="SSF53335">
    <property type="entry name" value="S-adenosyl-L-methionine-dependent methyltransferases"/>
    <property type="match status" value="1"/>
</dbReference>
<evidence type="ECO:0000256" key="3">
    <source>
        <dbReference type="ARBA" id="ARBA00022603"/>
    </source>
</evidence>
<dbReference type="PANTHER" id="PTHR13393:SF0">
    <property type="entry name" value="RNA N6-ADENOSINE-METHYLTRANSFERASE METTL16"/>
    <property type="match status" value="1"/>
</dbReference>
<reference evidence="8 9" key="1">
    <citation type="submission" date="2022-01" db="EMBL/GenBank/DDBJ databases">
        <title>Whole genome-based taxonomy of the Shewanellaceae.</title>
        <authorList>
            <person name="Martin-Rodriguez A.J."/>
        </authorList>
    </citation>
    <scope>NUCLEOTIDE SEQUENCE [LARGE SCALE GENOMIC DNA]</scope>
    <source>
        <strain evidence="8 9">DSM 24955</strain>
    </source>
</reference>
<proteinExistence type="inferred from homology"/>
<feature type="region of interest" description="Disordered" evidence="7">
    <location>
        <begin position="1"/>
        <end position="59"/>
    </location>
</feature>
<dbReference type="EMBL" id="JAKIKU010000012">
    <property type="protein sequence ID" value="MCL1047224.1"/>
    <property type="molecule type" value="Genomic_DNA"/>
</dbReference>
<evidence type="ECO:0000256" key="6">
    <source>
        <dbReference type="HAMAP-Rule" id="MF_01848"/>
    </source>
</evidence>
<evidence type="ECO:0000256" key="4">
    <source>
        <dbReference type="ARBA" id="ARBA00022679"/>
    </source>
</evidence>
<keyword evidence="2 6" id="KW-0698">rRNA processing</keyword>
<keyword evidence="3 6" id="KW-0489">Methyltransferase</keyword>
<evidence type="ECO:0000313" key="8">
    <source>
        <dbReference type="EMBL" id="MCL1047224.1"/>
    </source>
</evidence>
<organism evidence="8 9">
    <name type="scientific">Shewanella electrodiphila</name>
    <dbReference type="NCBI Taxonomy" id="934143"/>
    <lineage>
        <taxon>Bacteria</taxon>
        <taxon>Pseudomonadati</taxon>
        <taxon>Pseudomonadota</taxon>
        <taxon>Gammaproteobacteria</taxon>
        <taxon>Alteromonadales</taxon>
        <taxon>Shewanellaceae</taxon>
        <taxon>Shewanella</taxon>
    </lineage>
</organism>
<dbReference type="InterPro" id="IPR010286">
    <property type="entry name" value="METTL16/RlmF"/>
</dbReference>
<gene>
    <name evidence="6 8" type="primary">rlmF</name>
    <name evidence="8" type="ORF">L2737_18145</name>
</gene>
<keyword evidence="5 6" id="KW-0949">S-adenosyl-L-methionine</keyword>
<evidence type="ECO:0000256" key="7">
    <source>
        <dbReference type="SAM" id="MobiDB-lite"/>
    </source>
</evidence>
<keyword evidence="9" id="KW-1185">Reference proteome</keyword>
<dbReference type="PANTHER" id="PTHR13393">
    <property type="entry name" value="SAM-DEPENDENT METHYLTRANSFERASE"/>
    <property type="match status" value="1"/>
</dbReference>
<dbReference type="InterPro" id="IPR029063">
    <property type="entry name" value="SAM-dependent_MTases_sf"/>
</dbReference>
<evidence type="ECO:0000256" key="5">
    <source>
        <dbReference type="ARBA" id="ARBA00022691"/>
    </source>
</evidence>
<feature type="region of interest" description="Disordered" evidence="7">
    <location>
        <begin position="241"/>
        <end position="273"/>
    </location>
</feature>
<feature type="compositionally biased region" description="Polar residues" evidence="7">
    <location>
        <begin position="1"/>
        <end position="43"/>
    </location>
</feature>
<dbReference type="PIRSF" id="PIRSF029038">
    <property type="entry name" value="Mtase_YbiN_prd"/>
    <property type="match status" value="1"/>
</dbReference>
<dbReference type="RefSeq" id="WP_248956678.1">
    <property type="nucleotide sequence ID" value="NZ_JAKIKU010000012.1"/>
</dbReference>
<keyword evidence="1 6" id="KW-0963">Cytoplasm</keyword>
<keyword evidence="4 6" id="KW-0808">Transferase</keyword>
<dbReference type="EC" id="2.1.1.181" evidence="6"/>
<name>A0ABT0KTW8_9GAMM</name>
<dbReference type="NCBIfam" id="NF008725">
    <property type="entry name" value="PRK11727.1"/>
    <property type="match status" value="1"/>
</dbReference>
<dbReference type="HAMAP" id="MF_01848">
    <property type="entry name" value="23SrRNA_methyltr_F"/>
    <property type="match status" value="1"/>
</dbReference>
<dbReference type="Pfam" id="PF05971">
    <property type="entry name" value="Methyltransf_10"/>
    <property type="match status" value="1"/>
</dbReference>
<evidence type="ECO:0000256" key="2">
    <source>
        <dbReference type="ARBA" id="ARBA00022552"/>
    </source>
</evidence>
<evidence type="ECO:0000313" key="9">
    <source>
        <dbReference type="Proteomes" id="UP001202134"/>
    </source>
</evidence>
<comment type="subcellular location">
    <subcellularLocation>
        <location evidence="6">Cytoplasm</location>
    </subcellularLocation>
</comment>
<dbReference type="Proteomes" id="UP001202134">
    <property type="component" value="Unassembled WGS sequence"/>
</dbReference>
<comment type="catalytic activity">
    <reaction evidence="6">
        <text>adenosine(1618) in 23S rRNA + S-adenosyl-L-methionine = N(6)-methyladenosine(1618) in 23S rRNA + S-adenosyl-L-homocysteine + H(+)</text>
        <dbReference type="Rhea" id="RHEA:16497"/>
        <dbReference type="Rhea" id="RHEA-COMP:10229"/>
        <dbReference type="Rhea" id="RHEA-COMP:10231"/>
        <dbReference type="ChEBI" id="CHEBI:15378"/>
        <dbReference type="ChEBI" id="CHEBI:57856"/>
        <dbReference type="ChEBI" id="CHEBI:59789"/>
        <dbReference type="ChEBI" id="CHEBI:74411"/>
        <dbReference type="ChEBI" id="CHEBI:74449"/>
        <dbReference type="EC" id="2.1.1.181"/>
    </reaction>
</comment>
<accession>A0ABT0KTW8</accession>
<dbReference type="CDD" id="cd02440">
    <property type="entry name" value="AdoMet_MTases"/>
    <property type="match status" value="1"/>
</dbReference>
<comment type="caution">
    <text evidence="8">The sequence shown here is derived from an EMBL/GenBank/DDBJ whole genome shotgun (WGS) entry which is preliminary data.</text>
</comment>
<protein>
    <recommendedName>
        <fullName evidence="6">Ribosomal RNA large subunit methyltransferase F</fullName>
        <ecNumber evidence="6">2.1.1.181</ecNumber>
    </recommendedName>
    <alternativeName>
        <fullName evidence="6">23S rRNA mA1618 methyltransferase</fullName>
    </alternativeName>
    <alternativeName>
        <fullName evidence="6">rRNA adenine N-6-methyltransferase</fullName>
    </alternativeName>
</protein>
<comment type="function">
    <text evidence="6">Specifically methylates the adenine in position 1618 of 23S rRNA.</text>
</comment>
<dbReference type="GO" id="GO:0052907">
    <property type="term" value="F:23S rRNA (adenine(1618)-N(6))-methyltransferase activity"/>
    <property type="evidence" value="ECO:0007669"/>
    <property type="project" value="UniProtKB-EC"/>
</dbReference>
<dbReference type="Gene3D" id="3.40.50.150">
    <property type="entry name" value="Vaccinia Virus protein VP39"/>
    <property type="match status" value="1"/>
</dbReference>
<comment type="similarity">
    <text evidence="6">Belongs to the methyltransferase superfamily. METTL16/RlmF family.</text>
</comment>
<evidence type="ECO:0000256" key="1">
    <source>
        <dbReference type="ARBA" id="ARBA00022490"/>
    </source>
</evidence>
<dbReference type="InterPro" id="IPR016909">
    <property type="entry name" value="rRNA_lsu_MeTfrase_F"/>
</dbReference>